<keyword evidence="2" id="KW-0808">Transferase</keyword>
<dbReference type="Gene3D" id="3.90.1410.10">
    <property type="entry name" value="set domain protein methyltransferase, domain 1"/>
    <property type="match status" value="1"/>
</dbReference>
<dbReference type="CDD" id="cd10527">
    <property type="entry name" value="SET_LSMT"/>
    <property type="match status" value="1"/>
</dbReference>
<name>A0AAU9I4Y2_9CILI</name>
<keyword evidence="3" id="KW-0949">S-adenosyl-L-methionine</keyword>
<dbReference type="PANTHER" id="PTHR13271">
    <property type="entry name" value="UNCHARACTERIZED PUTATIVE METHYLTRANSFERASE"/>
    <property type="match status" value="1"/>
</dbReference>
<dbReference type="InterPro" id="IPR015353">
    <property type="entry name" value="Rubisco_LSMT_subst-bd"/>
</dbReference>
<evidence type="ECO:0000259" key="4">
    <source>
        <dbReference type="Pfam" id="PF09273"/>
    </source>
</evidence>
<accession>A0AAU9I4Y2</accession>
<dbReference type="GO" id="GO:0016279">
    <property type="term" value="F:protein-lysine N-methyltransferase activity"/>
    <property type="evidence" value="ECO:0007669"/>
    <property type="project" value="TreeGrafter"/>
</dbReference>
<keyword evidence="1" id="KW-0489">Methyltransferase</keyword>
<dbReference type="PANTHER" id="PTHR13271:SF153">
    <property type="entry name" value="SET DOMAIN-CONTAINING PROTEIN"/>
    <property type="match status" value="1"/>
</dbReference>
<dbReference type="GO" id="GO:0032259">
    <property type="term" value="P:methylation"/>
    <property type="evidence" value="ECO:0007669"/>
    <property type="project" value="UniProtKB-KW"/>
</dbReference>
<dbReference type="InterPro" id="IPR036464">
    <property type="entry name" value="Rubisco_LSMT_subst-bd_sf"/>
</dbReference>
<comment type="caution">
    <text evidence="5">The sequence shown here is derived from an EMBL/GenBank/DDBJ whole genome shotgun (WGS) entry which is preliminary data.</text>
</comment>
<evidence type="ECO:0000256" key="1">
    <source>
        <dbReference type="ARBA" id="ARBA00022603"/>
    </source>
</evidence>
<gene>
    <name evidence="5" type="ORF">BSTOLATCC_MIC1347</name>
</gene>
<dbReference type="Pfam" id="PF09273">
    <property type="entry name" value="Rubis-subs-bind"/>
    <property type="match status" value="1"/>
</dbReference>
<reference evidence="5" key="1">
    <citation type="submission" date="2021-09" db="EMBL/GenBank/DDBJ databases">
        <authorList>
            <consortium name="AG Swart"/>
            <person name="Singh M."/>
            <person name="Singh A."/>
            <person name="Seah K."/>
            <person name="Emmerich C."/>
        </authorList>
    </citation>
    <scope>NUCLEOTIDE SEQUENCE</scope>
    <source>
        <strain evidence="5">ATCC30299</strain>
    </source>
</reference>
<protein>
    <recommendedName>
        <fullName evidence="4">Rubisco LSMT substrate-binding domain-containing protein</fullName>
    </recommendedName>
</protein>
<feature type="domain" description="Rubisco LSMT substrate-binding" evidence="4">
    <location>
        <begin position="431"/>
        <end position="483"/>
    </location>
</feature>
<dbReference type="EMBL" id="CAJZBQ010000002">
    <property type="protein sequence ID" value="CAG9310503.1"/>
    <property type="molecule type" value="Genomic_DNA"/>
</dbReference>
<organism evidence="5 6">
    <name type="scientific">Blepharisma stoltei</name>
    <dbReference type="NCBI Taxonomy" id="1481888"/>
    <lineage>
        <taxon>Eukaryota</taxon>
        <taxon>Sar</taxon>
        <taxon>Alveolata</taxon>
        <taxon>Ciliophora</taxon>
        <taxon>Postciliodesmatophora</taxon>
        <taxon>Heterotrichea</taxon>
        <taxon>Heterotrichida</taxon>
        <taxon>Blepharismidae</taxon>
        <taxon>Blepharisma</taxon>
    </lineage>
</organism>
<proteinExistence type="predicted"/>
<dbReference type="AlphaFoldDB" id="A0AAU9I4Y2"/>
<sequence length="542" mass="63345">MEIHREEDSKEVDQPEEIALLFHWAREVGIYLNLNLLYPVQFSNKYYGIQARSPISAEECLLVVPNSVIFSLNLHTPLQLEEIFSAHPEYFSIKARDYEENRLITFLLFEIAKGPGSFWFPYFNSFPRNIENLQDWGAKDLIELQDISILYDTNFRRKKRKASIKELNSILKEYPHIFIVEDIEEEIINKCWKTIETRSFRKGLPNLSLVPLADLFNHGINYESYKYGNENEWGRNYEEINTDSEDEDEAIIEDPPCLTLSSQKLHRLNFGIYDHLTEPMEKNSKKIEAEAKKIDGKIFMKKLKAASREKEIKKKFDEERNSFRISAGSSESYEAGSQVCISYGKYSNRVLLTNYGFALKNNKYNYARVKFTLNQLLQPIQVEKLSKNYNGKMQMAFKIKKSKLNLELIGVLRGLLWNAICNRPKAFFYPCDPDLEMAVMQRMKTLLNHSLEQYATTAEYDEKLLEAAEGRQYYAVLYRLNVKECIVQNISLIDSAIKVIEILKETIPSEGLNKNTKLDPFSIEGIDEFQNKIKEYLETYNY</sequence>
<dbReference type="InterPro" id="IPR050600">
    <property type="entry name" value="SETD3_SETD6_MTase"/>
</dbReference>
<dbReference type="Proteomes" id="UP001162131">
    <property type="component" value="Unassembled WGS sequence"/>
</dbReference>
<dbReference type="InterPro" id="IPR046341">
    <property type="entry name" value="SET_dom_sf"/>
</dbReference>
<dbReference type="SUPFAM" id="SSF82199">
    <property type="entry name" value="SET domain"/>
    <property type="match status" value="2"/>
</dbReference>
<dbReference type="Gene3D" id="3.90.1420.10">
    <property type="entry name" value="Rubisco LSMT, substrate-binding domain"/>
    <property type="match status" value="1"/>
</dbReference>
<keyword evidence="6" id="KW-1185">Reference proteome</keyword>
<evidence type="ECO:0000256" key="3">
    <source>
        <dbReference type="ARBA" id="ARBA00022691"/>
    </source>
</evidence>
<dbReference type="SUPFAM" id="SSF81822">
    <property type="entry name" value="RuBisCo LSMT C-terminal, substrate-binding domain"/>
    <property type="match status" value="1"/>
</dbReference>
<evidence type="ECO:0000256" key="2">
    <source>
        <dbReference type="ARBA" id="ARBA00022679"/>
    </source>
</evidence>
<evidence type="ECO:0000313" key="6">
    <source>
        <dbReference type="Proteomes" id="UP001162131"/>
    </source>
</evidence>
<evidence type="ECO:0000313" key="5">
    <source>
        <dbReference type="EMBL" id="CAG9310503.1"/>
    </source>
</evidence>